<reference evidence="16 17" key="1">
    <citation type="submission" date="2020-08" db="EMBL/GenBank/DDBJ databases">
        <title>Genomic Encyclopedia of Type Strains, Phase III (KMG-III): the genomes of soil and plant-associated and newly described type strains.</title>
        <authorList>
            <person name="Whitman W."/>
        </authorList>
    </citation>
    <scope>NUCLEOTIDE SEQUENCE [LARGE SCALE GENOMIC DNA]</scope>
    <source>
        <strain evidence="16 17">CECT 8897</strain>
    </source>
</reference>
<evidence type="ECO:0000256" key="12">
    <source>
        <dbReference type="PROSITE-ProRule" id="PRU01360"/>
    </source>
</evidence>
<dbReference type="PANTHER" id="PTHR30069:SF53">
    <property type="entry name" value="COLICIN I RECEPTOR-RELATED"/>
    <property type="match status" value="1"/>
</dbReference>
<dbReference type="EMBL" id="JACHXD010000003">
    <property type="protein sequence ID" value="MBB3118246.1"/>
    <property type="molecule type" value="Genomic_DNA"/>
</dbReference>
<dbReference type="Pfam" id="PF07715">
    <property type="entry name" value="Plug"/>
    <property type="match status" value="1"/>
</dbReference>
<sequence>MQSAYAADAAGVNDIDTVLVTASLQKHTVASAPAFATVLTTEDIEKSPVNSLADLLRETVGVANVTDDSGRDQISIRGLDGKYTLMLVNGKRVSSTGALWRGSDFDFNAIPLSSIKRVEIVRGPMAALYGSDAIGGVVNIITKTPTKDWKGSVTGEYRQIASGEKGNQHKLSANVSGAINDALSLSLNGEIYDRDPWFAPGANPSLQSPALEEKKSHNFVGSATWKLAENQSLDFDLAYANDKRPYGVYYYYFDPASKYEARDLRAQEAKRTTFGVTHKGSWDWGSTHAYLSRETTKIEDFNTRYNAPQQRNLKEENTYAKFYANVSLGINALAAGVDLRRQEIKDAVSFVKTGKAKIDSSALFLEDEITLSDSLRLTLSGRADHNDSFGNHFSPKGYLTYALDKDITIKGGVSKAFKAPEAYQTNAEYGIISCGGNCMLYGNPALEPETSTNYEGGIEIRKKTWGASAVVFKNDVDDMILAAYDPVVKMRRWTNINKAKTSGLELQGDVQLHPQFSVSANYTHLNADAVDNTGKKTQIDSRPKNTAHVSFDWKPLPWLTSSLSSNYIGKQFYEQHELPSYTRTDLALSAKVDKVVLRFGVKNLGNVNLDKKDKNFQSNELGRNYYASATYNF</sequence>
<dbReference type="InterPro" id="IPR036942">
    <property type="entry name" value="Beta-barrel_TonB_sf"/>
</dbReference>
<keyword evidence="9 12" id="KW-0472">Membrane</keyword>
<evidence type="ECO:0000256" key="9">
    <source>
        <dbReference type="ARBA" id="ARBA00023136"/>
    </source>
</evidence>
<evidence type="ECO:0000313" key="16">
    <source>
        <dbReference type="EMBL" id="MBB3118246.1"/>
    </source>
</evidence>
<evidence type="ECO:0000259" key="15">
    <source>
        <dbReference type="Pfam" id="PF07715"/>
    </source>
</evidence>
<evidence type="ECO:0000256" key="2">
    <source>
        <dbReference type="ARBA" id="ARBA00009810"/>
    </source>
</evidence>
<dbReference type="Gene3D" id="2.40.170.20">
    <property type="entry name" value="TonB-dependent receptor, beta-barrel domain"/>
    <property type="match status" value="1"/>
</dbReference>
<evidence type="ECO:0000256" key="7">
    <source>
        <dbReference type="ARBA" id="ARBA00023065"/>
    </source>
</evidence>
<accession>A0A7W5B814</accession>
<keyword evidence="7" id="KW-0406">Ion transport</keyword>
<dbReference type="GO" id="GO:0009279">
    <property type="term" value="C:cell outer membrane"/>
    <property type="evidence" value="ECO:0007669"/>
    <property type="project" value="UniProtKB-SubCell"/>
</dbReference>
<keyword evidence="10 16" id="KW-0675">Receptor</keyword>
<dbReference type="Pfam" id="PF00593">
    <property type="entry name" value="TonB_dep_Rec_b-barrel"/>
    <property type="match status" value="1"/>
</dbReference>
<comment type="subcellular location">
    <subcellularLocation>
        <location evidence="1 12">Cell outer membrane</location>
        <topology evidence="1 12">Multi-pass membrane protein</topology>
    </subcellularLocation>
</comment>
<dbReference type="SUPFAM" id="SSF56935">
    <property type="entry name" value="Porins"/>
    <property type="match status" value="1"/>
</dbReference>
<evidence type="ECO:0000256" key="3">
    <source>
        <dbReference type="ARBA" id="ARBA00022448"/>
    </source>
</evidence>
<keyword evidence="8 13" id="KW-0798">TonB box</keyword>
<organism evidence="16 17">
    <name type="scientific">Pseudoduganella violacea</name>
    <dbReference type="NCBI Taxonomy" id="1715466"/>
    <lineage>
        <taxon>Bacteria</taxon>
        <taxon>Pseudomonadati</taxon>
        <taxon>Pseudomonadota</taxon>
        <taxon>Betaproteobacteria</taxon>
        <taxon>Burkholderiales</taxon>
        <taxon>Oxalobacteraceae</taxon>
        <taxon>Telluria group</taxon>
        <taxon>Pseudoduganella</taxon>
    </lineage>
</organism>
<evidence type="ECO:0000256" key="8">
    <source>
        <dbReference type="ARBA" id="ARBA00023077"/>
    </source>
</evidence>
<dbReference type="GO" id="GO:0044718">
    <property type="term" value="P:siderophore transmembrane transport"/>
    <property type="evidence" value="ECO:0007669"/>
    <property type="project" value="TreeGrafter"/>
</dbReference>
<evidence type="ECO:0000256" key="1">
    <source>
        <dbReference type="ARBA" id="ARBA00004571"/>
    </source>
</evidence>
<keyword evidence="4 12" id="KW-1134">Transmembrane beta strand</keyword>
<comment type="caution">
    <text evidence="16">The sequence shown here is derived from an EMBL/GenBank/DDBJ whole genome shotgun (WGS) entry which is preliminary data.</text>
</comment>
<keyword evidence="17" id="KW-1185">Reference proteome</keyword>
<dbReference type="Proteomes" id="UP000541535">
    <property type="component" value="Unassembled WGS sequence"/>
</dbReference>
<dbReference type="InterPro" id="IPR000531">
    <property type="entry name" value="Beta-barrel_TonB"/>
</dbReference>
<evidence type="ECO:0000256" key="13">
    <source>
        <dbReference type="RuleBase" id="RU003357"/>
    </source>
</evidence>
<evidence type="ECO:0000256" key="5">
    <source>
        <dbReference type="ARBA" id="ARBA00022692"/>
    </source>
</evidence>
<keyword evidence="5 12" id="KW-0812">Transmembrane</keyword>
<feature type="domain" description="TonB-dependent receptor-like beta-barrel" evidence="14">
    <location>
        <begin position="233"/>
        <end position="604"/>
    </location>
</feature>
<evidence type="ECO:0000256" key="4">
    <source>
        <dbReference type="ARBA" id="ARBA00022452"/>
    </source>
</evidence>
<name>A0A7W5B814_9BURK</name>
<dbReference type="InterPro" id="IPR039426">
    <property type="entry name" value="TonB-dep_rcpt-like"/>
</dbReference>
<evidence type="ECO:0000256" key="10">
    <source>
        <dbReference type="ARBA" id="ARBA00023170"/>
    </source>
</evidence>
<evidence type="ECO:0000259" key="14">
    <source>
        <dbReference type="Pfam" id="PF00593"/>
    </source>
</evidence>
<feature type="domain" description="TonB-dependent receptor plug" evidence="15">
    <location>
        <begin position="30"/>
        <end position="137"/>
    </location>
</feature>
<dbReference type="AlphaFoldDB" id="A0A7W5B814"/>
<evidence type="ECO:0000256" key="11">
    <source>
        <dbReference type="ARBA" id="ARBA00023237"/>
    </source>
</evidence>
<dbReference type="InterPro" id="IPR012910">
    <property type="entry name" value="Plug_dom"/>
</dbReference>
<dbReference type="GO" id="GO:0015344">
    <property type="term" value="F:siderophore uptake transmembrane transporter activity"/>
    <property type="evidence" value="ECO:0007669"/>
    <property type="project" value="TreeGrafter"/>
</dbReference>
<dbReference type="PROSITE" id="PS52016">
    <property type="entry name" value="TONB_DEPENDENT_REC_3"/>
    <property type="match status" value="1"/>
</dbReference>
<dbReference type="PANTHER" id="PTHR30069">
    <property type="entry name" value="TONB-DEPENDENT OUTER MEMBRANE RECEPTOR"/>
    <property type="match status" value="1"/>
</dbReference>
<dbReference type="Gene3D" id="2.170.130.10">
    <property type="entry name" value="TonB-dependent receptor, plug domain"/>
    <property type="match status" value="1"/>
</dbReference>
<protein>
    <submittedName>
        <fullName evidence="16">Outer membrane receptor for ferrienterochelin and colicins</fullName>
    </submittedName>
</protein>
<keyword evidence="6" id="KW-0732">Signal</keyword>
<proteinExistence type="inferred from homology"/>
<dbReference type="RefSeq" id="WP_183440189.1">
    <property type="nucleotide sequence ID" value="NZ_JACHXD010000003.1"/>
</dbReference>
<keyword evidence="3 12" id="KW-0813">Transport</keyword>
<gene>
    <name evidence="16" type="ORF">FHS03_001277</name>
</gene>
<comment type="similarity">
    <text evidence="2 12 13">Belongs to the TonB-dependent receptor family.</text>
</comment>
<evidence type="ECO:0000313" key="17">
    <source>
        <dbReference type="Proteomes" id="UP000541535"/>
    </source>
</evidence>
<dbReference type="CDD" id="cd01347">
    <property type="entry name" value="ligand_gated_channel"/>
    <property type="match status" value="1"/>
</dbReference>
<keyword evidence="11 12" id="KW-0998">Cell outer membrane</keyword>
<evidence type="ECO:0000256" key="6">
    <source>
        <dbReference type="ARBA" id="ARBA00022729"/>
    </source>
</evidence>
<dbReference type="InterPro" id="IPR037066">
    <property type="entry name" value="Plug_dom_sf"/>
</dbReference>